<accession>A0A397JIM8</accession>
<dbReference type="Proteomes" id="UP000266861">
    <property type="component" value="Unassembled WGS sequence"/>
</dbReference>
<feature type="transmembrane region" description="Helical" evidence="5">
    <location>
        <begin position="134"/>
        <end position="155"/>
    </location>
</feature>
<comment type="catalytic activity">
    <reaction evidence="5">
        <text>[protein]-C-terminal S-[(2E,6E)-farnesyl]-L-cysteine + S-adenosyl-L-methionine = [protein]-C-terminal S-[(2E,6E)-farnesyl]-L-cysteine methyl ester + S-adenosyl-L-homocysteine</text>
        <dbReference type="Rhea" id="RHEA:21672"/>
        <dbReference type="Rhea" id="RHEA-COMP:12125"/>
        <dbReference type="Rhea" id="RHEA-COMP:12126"/>
        <dbReference type="ChEBI" id="CHEBI:57856"/>
        <dbReference type="ChEBI" id="CHEBI:59789"/>
        <dbReference type="ChEBI" id="CHEBI:90510"/>
        <dbReference type="ChEBI" id="CHEBI:90511"/>
        <dbReference type="EC" id="2.1.1.100"/>
    </reaction>
</comment>
<keyword evidence="3 5" id="KW-1133">Transmembrane helix</keyword>
<dbReference type="STRING" id="1348612.A0A397JIM8"/>
<evidence type="ECO:0000313" key="7">
    <source>
        <dbReference type="Proteomes" id="UP000266861"/>
    </source>
</evidence>
<dbReference type="EMBL" id="PQFF01000045">
    <property type="protein sequence ID" value="RHZ86638.1"/>
    <property type="molecule type" value="Genomic_DNA"/>
</dbReference>
<protein>
    <recommendedName>
        <fullName evidence="5">Protein-S-isoprenylcysteine O-methyltransferase</fullName>
        <ecNumber evidence="5">2.1.1.100</ecNumber>
    </recommendedName>
</protein>
<feature type="transmembrane region" description="Helical" evidence="5">
    <location>
        <begin position="175"/>
        <end position="203"/>
    </location>
</feature>
<evidence type="ECO:0000256" key="2">
    <source>
        <dbReference type="ARBA" id="ARBA00022692"/>
    </source>
</evidence>
<proteinExistence type="inferred from homology"/>
<comment type="similarity">
    <text evidence="5">Belongs to the class VI-like SAM-binding methyltransferase superfamily. Isoprenylcysteine carboxyl methyltransferase family.</text>
</comment>
<feature type="transmembrane region" description="Helical" evidence="5">
    <location>
        <begin position="92"/>
        <end position="113"/>
    </location>
</feature>
<organism evidence="6 7">
    <name type="scientific">Diversispora epigaea</name>
    <dbReference type="NCBI Taxonomy" id="1348612"/>
    <lineage>
        <taxon>Eukaryota</taxon>
        <taxon>Fungi</taxon>
        <taxon>Fungi incertae sedis</taxon>
        <taxon>Mucoromycota</taxon>
        <taxon>Glomeromycotina</taxon>
        <taxon>Glomeromycetes</taxon>
        <taxon>Diversisporales</taxon>
        <taxon>Diversisporaceae</taxon>
        <taxon>Diversispora</taxon>
    </lineage>
</organism>
<keyword evidence="5" id="KW-0489">Methyltransferase</keyword>
<dbReference type="GO" id="GO:0032259">
    <property type="term" value="P:methylation"/>
    <property type="evidence" value="ECO:0007669"/>
    <property type="project" value="UniProtKB-KW"/>
</dbReference>
<gene>
    <name evidence="6" type="ORF">Glove_48g51</name>
</gene>
<dbReference type="Gene3D" id="1.20.120.1630">
    <property type="match status" value="1"/>
</dbReference>
<dbReference type="InterPro" id="IPR007269">
    <property type="entry name" value="ICMT_MeTrfase"/>
</dbReference>
<dbReference type="GO" id="GO:0005789">
    <property type="term" value="C:endoplasmic reticulum membrane"/>
    <property type="evidence" value="ECO:0007669"/>
    <property type="project" value="UniProtKB-SubCell"/>
</dbReference>
<name>A0A397JIM8_9GLOM</name>
<dbReference type="Pfam" id="PF04140">
    <property type="entry name" value="ICMT"/>
    <property type="match status" value="1"/>
</dbReference>
<comment type="caution">
    <text evidence="6">The sequence shown here is derived from an EMBL/GenBank/DDBJ whole genome shotgun (WGS) entry which is preliminary data.</text>
</comment>
<evidence type="ECO:0000256" key="3">
    <source>
        <dbReference type="ARBA" id="ARBA00022989"/>
    </source>
</evidence>
<keyword evidence="5" id="KW-0808">Transferase</keyword>
<dbReference type="OrthoDB" id="422086at2759"/>
<sequence length="237" mass="28090">MLSKFIPVTILFYYLEKTLAPPNKIKSNFQDVYKREGIIGMMFFYLVRRIGKLQLLMTYGFYVYLMYQQEYSGKPEYTSNDLPKLSKWDNKFIVVSISITIGIILRLWSFKVLDEFFTFDLTIKKDHKLITHGPYRYLIHPAYAASLFTCPYIIYVTTQFAPFIKLYEPSLSIPYLTMSFLISTGHPSSIMFKILTASTIITLSNRMRNEEAMMKKHFGKEWDEFVKTRWRIIPYLI</sequence>
<dbReference type="EC" id="2.1.1.100" evidence="5"/>
<evidence type="ECO:0000256" key="1">
    <source>
        <dbReference type="ARBA" id="ARBA00004141"/>
    </source>
</evidence>
<feature type="transmembrane region" description="Helical" evidence="5">
    <location>
        <begin position="50"/>
        <end position="67"/>
    </location>
</feature>
<evidence type="ECO:0000313" key="6">
    <source>
        <dbReference type="EMBL" id="RHZ86638.1"/>
    </source>
</evidence>
<keyword evidence="7" id="KW-1185">Reference proteome</keyword>
<comment type="subcellular location">
    <subcellularLocation>
        <location evidence="5">Endoplasmic reticulum membrane</location>
        <topology evidence="5">Multi-pass membrane protein</topology>
    </subcellularLocation>
    <subcellularLocation>
        <location evidence="1">Membrane</location>
        <topology evidence="1">Multi-pass membrane protein</topology>
    </subcellularLocation>
</comment>
<keyword evidence="5" id="KW-0949">S-adenosyl-L-methionine</keyword>
<dbReference type="GO" id="GO:0004671">
    <property type="term" value="F:protein C-terminal S-isoprenylcysteine carboxyl O-methyltransferase activity"/>
    <property type="evidence" value="ECO:0007669"/>
    <property type="project" value="UniProtKB-EC"/>
</dbReference>
<evidence type="ECO:0000256" key="4">
    <source>
        <dbReference type="ARBA" id="ARBA00023136"/>
    </source>
</evidence>
<keyword evidence="4 5" id="KW-0472">Membrane</keyword>
<reference evidence="6 7" key="1">
    <citation type="submission" date="2018-08" db="EMBL/GenBank/DDBJ databases">
        <title>Genome and evolution of the arbuscular mycorrhizal fungus Diversispora epigaea (formerly Glomus versiforme) and its bacterial endosymbionts.</title>
        <authorList>
            <person name="Sun X."/>
            <person name="Fei Z."/>
            <person name="Harrison M."/>
        </authorList>
    </citation>
    <scope>NUCLEOTIDE SEQUENCE [LARGE SCALE GENOMIC DNA]</scope>
    <source>
        <strain evidence="6 7">IT104</strain>
    </source>
</reference>
<keyword evidence="5" id="KW-0256">Endoplasmic reticulum</keyword>
<dbReference type="AlphaFoldDB" id="A0A397JIM8"/>
<evidence type="ECO:0000256" key="5">
    <source>
        <dbReference type="RuleBase" id="RU362022"/>
    </source>
</evidence>
<keyword evidence="2 5" id="KW-0812">Transmembrane</keyword>